<reference evidence="2" key="1">
    <citation type="submission" date="2020-11" db="EMBL/GenBank/DDBJ databases">
        <title>Complete genome sequence of a novel pathogenic Methylobacterium strain isolated from rice in Vietnam.</title>
        <authorList>
            <person name="Lai K."/>
            <person name="Okazaki S."/>
            <person name="Higashi K."/>
            <person name="Mori H."/>
            <person name="Toyoda A."/>
            <person name="Kurokawa K."/>
        </authorList>
    </citation>
    <scope>NUCLEOTIDE SEQUENCE</scope>
    <source>
        <strain evidence="2">VL1</strain>
    </source>
</reference>
<feature type="region of interest" description="Disordered" evidence="1">
    <location>
        <begin position="114"/>
        <end position="137"/>
    </location>
</feature>
<dbReference type="AlphaFoldDB" id="A0A8H9C4D4"/>
<evidence type="ECO:0000313" key="2">
    <source>
        <dbReference type="EMBL" id="BCM83552.1"/>
    </source>
</evidence>
<gene>
    <name evidence="2" type="ORF">mvi_20130</name>
</gene>
<sequence>MVPRRAAVYLCTSAQAEFFRATATKGPPPEPEPDPLAEVVRKAAEMRRLMEAAERAKDSVYGPDGKVHIGDRRGRVRSVSLPEFGKRMARHTETDVELAMTNLQMTPAVRALAGLGKPLGPNRAARRAAAAQARRGT</sequence>
<dbReference type="EMBL" id="AP024145">
    <property type="protein sequence ID" value="BCM83552.1"/>
    <property type="molecule type" value="Genomic_DNA"/>
</dbReference>
<organism evidence="2 3">
    <name type="scientific">Methylobacterium indicum</name>
    <dbReference type="NCBI Taxonomy" id="1775910"/>
    <lineage>
        <taxon>Bacteria</taxon>
        <taxon>Pseudomonadati</taxon>
        <taxon>Pseudomonadota</taxon>
        <taxon>Alphaproteobacteria</taxon>
        <taxon>Hyphomicrobiales</taxon>
        <taxon>Methylobacteriaceae</taxon>
        <taxon>Methylobacterium</taxon>
    </lineage>
</organism>
<dbReference type="Proteomes" id="UP000663508">
    <property type="component" value="Chromosome"/>
</dbReference>
<dbReference type="RefSeq" id="WP_207182537.1">
    <property type="nucleotide sequence ID" value="NZ_AP024145.1"/>
</dbReference>
<proteinExistence type="predicted"/>
<evidence type="ECO:0000313" key="3">
    <source>
        <dbReference type="Proteomes" id="UP000663508"/>
    </source>
</evidence>
<feature type="compositionally biased region" description="Low complexity" evidence="1">
    <location>
        <begin position="127"/>
        <end position="137"/>
    </location>
</feature>
<dbReference type="KEGG" id="mind:mvi_20130"/>
<evidence type="ECO:0000256" key="1">
    <source>
        <dbReference type="SAM" id="MobiDB-lite"/>
    </source>
</evidence>
<accession>A0A8H9C4D4</accession>
<protein>
    <recommendedName>
        <fullName evidence="4">Terminase</fullName>
    </recommendedName>
</protein>
<evidence type="ECO:0008006" key="4">
    <source>
        <dbReference type="Google" id="ProtNLM"/>
    </source>
</evidence>
<name>A0A8H9C4D4_9HYPH</name>